<reference evidence="2 3" key="1">
    <citation type="submission" date="2019-09" db="EMBL/GenBank/DDBJ databases">
        <title>Parvibaculum sedimenti sp. nov., isolated from sediment.</title>
        <authorList>
            <person name="Wang Y."/>
        </authorList>
    </citation>
    <scope>NUCLEOTIDE SEQUENCE [LARGE SCALE GENOMIC DNA]</scope>
    <source>
        <strain evidence="2 3">HXT-9</strain>
    </source>
</reference>
<dbReference type="EMBL" id="WESC01000015">
    <property type="protein sequence ID" value="KAB7738895.1"/>
    <property type="molecule type" value="Genomic_DNA"/>
</dbReference>
<gene>
    <name evidence="2" type="ORF">F2P47_14865</name>
</gene>
<organism evidence="2 3">
    <name type="scientific">Parvibaculum sedimenti</name>
    <dbReference type="NCBI Taxonomy" id="2608632"/>
    <lineage>
        <taxon>Bacteria</taxon>
        <taxon>Pseudomonadati</taxon>
        <taxon>Pseudomonadota</taxon>
        <taxon>Alphaproteobacteria</taxon>
        <taxon>Hyphomicrobiales</taxon>
        <taxon>Parvibaculaceae</taxon>
        <taxon>Parvibaculum</taxon>
    </lineage>
</organism>
<dbReference type="AlphaFoldDB" id="A0A6N6VGT4"/>
<dbReference type="RefSeq" id="WP_152217170.1">
    <property type="nucleotide sequence ID" value="NZ_JBAQYD010000151.1"/>
</dbReference>
<dbReference type="InterPro" id="IPR013216">
    <property type="entry name" value="Methyltransf_11"/>
</dbReference>
<dbReference type="CDD" id="cd02440">
    <property type="entry name" value="AdoMet_MTases"/>
    <property type="match status" value="1"/>
</dbReference>
<dbReference type="CDD" id="cd00090">
    <property type="entry name" value="HTH_ARSR"/>
    <property type="match status" value="1"/>
</dbReference>
<dbReference type="GO" id="GO:0008757">
    <property type="term" value="F:S-adenosylmethionine-dependent methyltransferase activity"/>
    <property type="evidence" value="ECO:0007669"/>
    <property type="project" value="InterPro"/>
</dbReference>
<proteinExistence type="predicted"/>
<dbReference type="Pfam" id="PF01022">
    <property type="entry name" value="HTH_5"/>
    <property type="match status" value="1"/>
</dbReference>
<feature type="domain" description="HTH arsR-type" evidence="1">
    <location>
        <begin position="1"/>
        <end position="94"/>
    </location>
</feature>
<dbReference type="PRINTS" id="PR00778">
    <property type="entry name" value="HTHARSR"/>
</dbReference>
<protein>
    <submittedName>
        <fullName evidence="2">Metalloregulator ArsR/SmtB family transcription factor</fullName>
    </submittedName>
</protein>
<dbReference type="SUPFAM" id="SSF53335">
    <property type="entry name" value="S-adenosyl-L-methionine-dependent methyltransferases"/>
    <property type="match status" value="1"/>
</dbReference>
<dbReference type="InterPro" id="IPR036388">
    <property type="entry name" value="WH-like_DNA-bd_sf"/>
</dbReference>
<dbReference type="InterPro" id="IPR029063">
    <property type="entry name" value="SAM-dependent_MTases_sf"/>
</dbReference>
<dbReference type="Gene3D" id="3.40.50.150">
    <property type="entry name" value="Vaccinia Virus protein VP39"/>
    <property type="match status" value="1"/>
</dbReference>
<sequence>MEELLTGLRAAGEPTRLRLLAILAKSELTVTELTQILRQSQPRVSRHLKLMCEAGLLDRFREGSWVFYRRAHDGQGARLATLLTGLVPAGDPTVARDLERLEAVRALRAERAAAFFSANAEQWNRIRSLHVPEAKVEEALLDLAAGRRTGTLVDLGTGTGRILELIGANAETGIGIDLSPEMLGLARTHLEQAGADHCSVRQGDLYDLPLQDETADLVTLHQVLHYLDEPAAAVAEAARVLKPGGRLLIADFAPHELDFLREEQAHRRLGFTEEEVRGWLVQAGLEVKEVRELPPEGGDEAKLTVVIYAADKLKAGAAQRRNATGSQLAGVKA</sequence>
<comment type="caution">
    <text evidence="2">The sequence shown here is derived from an EMBL/GenBank/DDBJ whole genome shotgun (WGS) entry which is preliminary data.</text>
</comment>
<dbReference type="PANTHER" id="PTHR42912">
    <property type="entry name" value="METHYLTRANSFERASE"/>
    <property type="match status" value="1"/>
</dbReference>
<accession>A0A6N6VGT4</accession>
<evidence type="ECO:0000313" key="3">
    <source>
        <dbReference type="Proteomes" id="UP000468901"/>
    </source>
</evidence>
<dbReference type="PROSITE" id="PS50987">
    <property type="entry name" value="HTH_ARSR_2"/>
    <property type="match status" value="1"/>
</dbReference>
<dbReference type="SUPFAM" id="SSF46785">
    <property type="entry name" value="Winged helix' DNA-binding domain"/>
    <property type="match status" value="1"/>
</dbReference>
<dbReference type="InterPro" id="IPR011991">
    <property type="entry name" value="ArsR-like_HTH"/>
</dbReference>
<dbReference type="NCBIfam" id="NF033788">
    <property type="entry name" value="HTH_metalloreg"/>
    <property type="match status" value="1"/>
</dbReference>
<evidence type="ECO:0000259" key="1">
    <source>
        <dbReference type="PROSITE" id="PS50987"/>
    </source>
</evidence>
<dbReference type="Gene3D" id="1.10.10.10">
    <property type="entry name" value="Winged helix-like DNA-binding domain superfamily/Winged helix DNA-binding domain"/>
    <property type="match status" value="1"/>
</dbReference>
<dbReference type="SMART" id="SM00418">
    <property type="entry name" value="HTH_ARSR"/>
    <property type="match status" value="1"/>
</dbReference>
<dbReference type="InterPro" id="IPR001845">
    <property type="entry name" value="HTH_ArsR_DNA-bd_dom"/>
</dbReference>
<dbReference type="InterPro" id="IPR036390">
    <property type="entry name" value="WH_DNA-bd_sf"/>
</dbReference>
<dbReference type="Proteomes" id="UP000468901">
    <property type="component" value="Unassembled WGS sequence"/>
</dbReference>
<name>A0A6N6VGT4_9HYPH</name>
<dbReference type="Pfam" id="PF08241">
    <property type="entry name" value="Methyltransf_11"/>
    <property type="match status" value="1"/>
</dbReference>
<evidence type="ECO:0000313" key="2">
    <source>
        <dbReference type="EMBL" id="KAB7738895.1"/>
    </source>
</evidence>
<keyword evidence="3" id="KW-1185">Reference proteome</keyword>
<dbReference type="GO" id="GO:0003700">
    <property type="term" value="F:DNA-binding transcription factor activity"/>
    <property type="evidence" value="ECO:0007669"/>
    <property type="project" value="InterPro"/>
</dbReference>
<dbReference type="InterPro" id="IPR050508">
    <property type="entry name" value="Methyltransf_Superfamily"/>
</dbReference>